<keyword evidence="3" id="KW-1185">Reference proteome</keyword>
<dbReference type="AlphaFoldDB" id="A0A0C1ISX7"/>
<feature type="chain" id="PRO_5002133773" description="ATP-dependent exonuclease" evidence="1">
    <location>
        <begin position="20"/>
        <end position="260"/>
    </location>
</feature>
<comment type="caution">
    <text evidence="2">The sequence shown here is derived from an EMBL/GenBank/DDBJ whole genome shotgun (WGS) entry which is preliminary data.</text>
</comment>
<dbReference type="OrthoDB" id="9808473at2"/>
<organism evidence="2 3">
    <name type="scientific">Flavihumibacter solisilvae</name>
    <dbReference type="NCBI Taxonomy" id="1349421"/>
    <lineage>
        <taxon>Bacteria</taxon>
        <taxon>Pseudomonadati</taxon>
        <taxon>Bacteroidota</taxon>
        <taxon>Chitinophagia</taxon>
        <taxon>Chitinophagales</taxon>
        <taxon>Chitinophagaceae</taxon>
        <taxon>Flavihumibacter</taxon>
    </lineage>
</organism>
<evidence type="ECO:0000256" key="1">
    <source>
        <dbReference type="SAM" id="SignalP"/>
    </source>
</evidence>
<sequence length="260" mass="30121">MKKLLIALLTAISFIPAMSQVYNTSHDLPFQAGERIDYTVFYNVIGLYVNAGSASFTTSRTMYNDQDVFHVVGEGKTNARYDWIFKVRDRYETFFHATTMKPVKFIRNIHEGGYKKQEEVIFDHQSRKAHTKKGNYDIPTQVQDVVSSMYFARNINYDLYKPGDKIPFSMFLDDEVYNIYIKYEGKETVKTKYGKFRAIKLKPLLLKGNVFKGGEQMTVWVTDDENRIPVRIESPISVGSIKVDLKKHENLKYPLTAMAE</sequence>
<keyword evidence="1" id="KW-0732">Signal</keyword>
<evidence type="ECO:0000313" key="3">
    <source>
        <dbReference type="Proteomes" id="UP000031408"/>
    </source>
</evidence>
<reference evidence="2 3" key="1">
    <citation type="submission" date="2014-11" db="EMBL/GenBank/DDBJ databases">
        <title>Genome sequence of Flavihumibacter solisilvae 3-3.</title>
        <authorList>
            <person name="Zhou G."/>
            <person name="Li M."/>
            <person name="Wang G."/>
        </authorList>
    </citation>
    <scope>NUCLEOTIDE SEQUENCE [LARGE SCALE GENOMIC DNA]</scope>
    <source>
        <strain evidence="2 3">3-3</strain>
    </source>
</reference>
<dbReference type="STRING" id="1349421.OI18_17280"/>
<dbReference type="Proteomes" id="UP000031408">
    <property type="component" value="Unassembled WGS sequence"/>
</dbReference>
<gene>
    <name evidence="2" type="ORF">OI18_17280</name>
</gene>
<protein>
    <recommendedName>
        <fullName evidence="4">ATP-dependent exonuclease</fullName>
    </recommendedName>
</protein>
<feature type="signal peptide" evidence="1">
    <location>
        <begin position="1"/>
        <end position="19"/>
    </location>
</feature>
<dbReference type="InterPro" id="IPR021457">
    <property type="entry name" value="DUF3108"/>
</dbReference>
<accession>A0A0C1ISX7</accession>
<dbReference type="EMBL" id="JSVC01000019">
    <property type="protein sequence ID" value="KIC93509.1"/>
    <property type="molecule type" value="Genomic_DNA"/>
</dbReference>
<name>A0A0C1ISX7_9BACT</name>
<dbReference type="Pfam" id="PF11306">
    <property type="entry name" value="DUF3108"/>
    <property type="match status" value="1"/>
</dbReference>
<dbReference type="RefSeq" id="WP_039142056.1">
    <property type="nucleotide sequence ID" value="NZ_JSVC01000019.1"/>
</dbReference>
<evidence type="ECO:0008006" key="4">
    <source>
        <dbReference type="Google" id="ProtNLM"/>
    </source>
</evidence>
<proteinExistence type="predicted"/>
<evidence type="ECO:0000313" key="2">
    <source>
        <dbReference type="EMBL" id="KIC93509.1"/>
    </source>
</evidence>